<comment type="caution">
    <text evidence="2">The sequence shown here is derived from an EMBL/GenBank/DDBJ whole genome shotgun (WGS) entry which is preliminary data.</text>
</comment>
<reference evidence="2 3" key="1">
    <citation type="submission" date="2018-05" db="EMBL/GenBank/DDBJ databases">
        <title>Acuticoccus sediminis sp. nov., isolated from deep-sea sediment of Indian Ocean.</title>
        <authorList>
            <person name="Liu X."/>
            <person name="Lai Q."/>
            <person name="Du Y."/>
            <person name="Sun F."/>
            <person name="Zhang X."/>
            <person name="Wang S."/>
            <person name="Shao Z."/>
        </authorList>
    </citation>
    <scope>NUCLEOTIDE SEQUENCE [LARGE SCALE GENOMIC DNA]</scope>
    <source>
        <strain evidence="2 3">PTG4-2</strain>
    </source>
</reference>
<organism evidence="2 3">
    <name type="scientific">Acuticoccus sediminis</name>
    <dbReference type="NCBI Taxonomy" id="2184697"/>
    <lineage>
        <taxon>Bacteria</taxon>
        <taxon>Pseudomonadati</taxon>
        <taxon>Pseudomonadota</taxon>
        <taxon>Alphaproteobacteria</taxon>
        <taxon>Hyphomicrobiales</taxon>
        <taxon>Amorphaceae</taxon>
        <taxon>Acuticoccus</taxon>
    </lineage>
</organism>
<dbReference type="RefSeq" id="WP_111344023.1">
    <property type="nucleotide sequence ID" value="NZ_QHHQ01000001.1"/>
</dbReference>
<dbReference type="AlphaFoldDB" id="A0A8B2NWH0"/>
<gene>
    <name evidence="2" type="ORF">DLJ53_03180</name>
</gene>
<feature type="domain" description="Transposase IS116/IS110/IS902 C-terminal" evidence="1">
    <location>
        <begin position="47"/>
        <end position="93"/>
    </location>
</feature>
<evidence type="ECO:0000313" key="2">
    <source>
        <dbReference type="EMBL" id="RAI04487.1"/>
    </source>
</evidence>
<proteinExistence type="predicted"/>
<dbReference type="GO" id="GO:0006313">
    <property type="term" value="P:DNA transposition"/>
    <property type="evidence" value="ECO:0007669"/>
    <property type="project" value="InterPro"/>
</dbReference>
<dbReference type="InterPro" id="IPR003346">
    <property type="entry name" value="Transposase_20"/>
</dbReference>
<evidence type="ECO:0000313" key="3">
    <source>
        <dbReference type="Proteomes" id="UP000249590"/>
    </source>
</evidence>
<dbReference type="GO" id="GO:0004803">
    <property type="term" value="F:transposase activity"/>
    <property type="evidence" value="ECO:0007669"/>
    <property type="project" value="InterPro"/>
</dbReference>
<dbReference type="Proteomes" id="UP000249590">
    <property type="component" value="Unassembled WGS sequence"/>
</dbReference>
<dbReference type="GO" id="GO:0003677">
    <property type="term" value="F:DNA binding"/>
    <property type="evidence" value="ECO:0007669"/>
    <property type="project" value="InterPro"/>
</dbReference>
<accession>A0A8B2NWH0</accession>
<evidence type="ECO:0000259" key="1">
    <source>
        <dbReference type="Pfam" id="PF02371"/>
    </source>
</evidence>
<dbReference type="EMBL" id="QHHQ01000001">
    <property type="protein sequence ID" value="RAI04487.1"/>
    <property type="molecule type" value="Genomic_DNA"/>
</dbReference>
<protein>
    <recommendedName>
        <fullName evidence="1">Transposase IS116/IS110/IS902 C-terminal domain-containing protein</fullName>
    </recommendedName>
</protein>
<sequence length="209" mass="23419">MAPSLNSSKTTGRFLHKLGFCAPYLASARWSSPLLRGKLPELGRLDRRRNASLAGLAPHARESGTRRGTRRIWGAHRKVREALYIAALTAPRRIPNLVAMRERMRQKGKAPKTILIAVARQIYRRADKDNRIATLPDEKKIEDEVEQLRTDAAFELAAAEQPRGSKPPSVPRAVLDGRFIIPLSFGDERPAVHYSQILRRPLPSRPAPS</sequence>
<name>A0A8B2NWH0_9HYPH</name>
<keyword evidence="3" id="KW-1185">Reference proteome</keyword>
<dbReference type="OrthoDB" id="8261795at2"/>
<dbReference type="Pfam" id="PF02371">
    <property type="entry name" value="Transposase_20"/>
    <property type="match status" value="1"/>
</dbReference>